<keyword evidence="7" id="KW-1185">Reference proteome</keyword>
<dbReference type="GO" id="GO:0006508">
    <property type="term" value="P:proteolysis"/>
    <property type="evidence" value="ECO:0007669"/>
    <property type="project" value="UniProtKB-KW"/>
</dbReference>
<evidence type="ECO:0000256" key="2">
    <source>
        <dbReference type="ARBA" id="ARBA00022670"/>
    </source>
</evidence>
<sequence>MADALTDPSDHRNFVDWSSSKIPKQSTALTVIHAVEQSESLCVDPIVYGSLNPEVFDWDDEVKDKKVDYLLEKVRTGYRFSKLEWPGGDCSAKLIRVVKKKCSIVKKKHVKPRSKKHNLSVEKNPSSLKRRRSARNSERFEPLSRDDLVARVECLESELVQIKTSFDLQVQRLSSHADKLEKKFKSMKQQRHRKKSFRPISSRKVLRQTFLPYSKHTAHNATAPVAPSDGGLTGSGQLGNLKMCLAQSAATGVVNSIGAELGFGNFASGKLQSAAFSGVDNSIAVELGIGNAASGKGKSHNDTSGDESGDKTLGDTDAESSAEDSSASDEGQLRSQPDDPPKPAPAAEPNGKSDHDTIGDESGDKTLGDTDSESSAEDSSASDEGQLRSQPHDPAKPAPAAEPNGHGQPQNEDDAPMDIDNTTTSGLDIVVDNACKPHTSHADMDINPPQSIVSLGSTPNVHEEDPVVSGGVLGPVVNNENIQCHGQGDTVQANIEGHISDTFCPPDGFTDKDVFETPFAQQLAVWNPSTFFSSILNYTVPNQPYLSASCTNKQTEDAVSGFSTFNAQPTSELDISLPIFDTSSKPQKEGREELPIYDTATKSSAFQLSFCSAQHEIRRPEVDVKSPAEMDNLDGDQDSAEVACAVDVLELSDSSPARKREFPILSSQESQMVGMLLRRINLDALPIIPDFDQSLFDAFYTTLKYTLKRMEHLTACGYVISNKAFLTLAEPQKWVTHLHIELLLNLISRSYSHTLARERSAVVLPWFANALQGKYRAFKAAKAKNRLVWPDQIKRFLKTPHGEWFDDIDTIYVPMIWEDEHWVGLVIHLGMWLVEILDPNIGLYCDRKVKNFIAPVVEQLPYIIRRFCKPQPSQNHGLEPFLWQRLTGIYENKRSGDCGPLAIKLLEMHCHGGMSEVVQKLDDNLVDIIRKQYAMDVYAAFVAPLYSKGSG</sequence>
<accession>A0A8S2A716</accession>
<dbReference type="SUPFAM" id="SSF54001">
    <property type="entry name" value="Cysteine proteinases"/>
    <property type="match status" value="1"/>
</dbReference>
<gene>
    <name evidence="6" type="ORF">AARE701A_LOCUS8394</name>
</gene>
<feature type="compositionally biased region" description="Basic and acidic residues" evidence="4">
    <location>
        <begin position="351"/>
        <end position="368"/>
    </location>
</feature>
<dbReference type="Proteomes" id="UP000682877">
    <property type="component" value="Chromosome 3"/>
</dbReference>
<protein>
    <recommendedName>
        <fullName evidence="5">Ubiquitin-like protease family profile domain-containing protein</fullName>
    </recommendedName>
</protein>
<feature type="compositionally biased region" description="Basic and acidic residues" evidence="4">
    <location>
        <begin position="299"/>
        <end position="314"/>
    </location>
</feature>
<organism evidence="6 7">
    <name type="scientific">Arabidopsis arenosa</name>
    <name type="common">Sand rock-cress</name>
    <name type="synonym">Cardaminopsis arenosa</name>
    <dbReference type="NCBI Taxonomy" id="38785"/>
    <lineage>
        <taxon>Eukaryota</taxon>
        <taxon>Viridiplantae</taxon>
        <taxon>Streptophyta</taxon>
        <taxon>Embryophyta</taxon>
        <taxon>Tracheophyta</taxon>
        <taxon>Spermatophyta</taxon>
        <taxon>Magnoliopsida</taxon>
        <taxon>eudicotyledons</taxon>
        <taxon>Gunneridae</taxon>
        <taxon>Pentapetalae</taxon>
        <taxon>rosids</taxon>
        <taxon>malvids</taxon>
        <taxon>Brassicales</taxon>
        <taxon>Brassicaceae</taxon>
        <taxon>Camelineae</taxon>
        <taxon>Arabidopsis</taxon>
    </lineage>
</organism>
<dbReference type="Pfam" id="PF02902">
    <property type="entry name" value="Peptidase_C48"/>
    <property type="match status" value="1"/>
</dbReference>
<dbReference type="EMBL" id="LR999453">
    <property type="protein sequence ID" value="CAE5977685.1"/>
    <property type="molecule type" value="Genomic_DNA"/>
</dbReference>
<keyword evidence="3" id="KW-0378">Hydrolase</keyword>
<comment type="similarity">
    <text evidence="1">Belongs to the peptidase C48 family.</text>
</comment>
<keyword evidence="2" id="KW-0645">Protease</keyword>
<proteinExistence type="inferred from homology"/>
<feature type="region of interest" description="Disordered" evidence="4">
    <location>
        <begin position="291"/>
        <end position="424"/>
    </location>
</feature>
<dbReference type="AlphaFoldDB" id="A0A8S2A716"/>
<evidence type="ECO:0000313" key="6">
    <source>
        <dbReference type="EMBL" id="CAE5977685.1"/>
    </source>
</evidence>
<dbReference type="Gene3D" id="3.40.395.10">
    <property type="entry name" value="Adenoviral Proteinase, Chain A"/>
    <property type="match status" value="1"/>
</dbReference>
<evidence type="ECO:0000256" key="3">
    <source>
        <dbReference type="ARBA" id="ARBA00022801"/>
    </source>
</evidence>
<evidence type="ECO:0000259" key="5">
    <source>
        <dbReference type="PROSITE" id="PS50600"/>
    </source>
</evidence>
<dbReference type="InterPro" id="IPR038765">
    <property type="entry name" value="Papain-like_cys_pep_sf"/>
</dbReference>
<evidence type="ECO:0000256" key="4">
    <source>
        <dbReference type="SAM" id="MobiDB-lite"/>
    </source>
</evidence>
<feature type="region of interest" description="Disordered" evidence="4">
    <location>
        <begin position="109"/>
        <end position="140"/>
    </location>
</feature>
<reference evidence="6" key="1">
    <citation type="submission" date="2021-01" db="EMBL/GenBank/DDBJ databases">
        <authorList>
            <person name="Bezrukov I."/>
        </authorList>
    </citation>
    <scope>NUCLEOTIDE SEQUENCE</scope>
</reference>
<evidence type="ECO:0000313" key="7">
    <source>
        <dbReference type="Proteomes" id="UP000682877"/>
    </source>
</evidence>
<feature type="compositionally biased region" description="Basic residues" evidence="4">
    <location>
        <begin position="109"/>
        <end position="118"/>
    </location>
</feature>
<dbReference type="PROSITE" id="PS50600">
    <property type="entry name" value="ULP_PROTEASE"/>
    <property type="match status" value="1"/>
</dbReference>
<name>A0A8S2A716_ARAAE</name>
<dbReference type="InterPro" id="IPR003653">
    <property type="entry name" value="Peptidase_C48_C"/>
</dbReference>
<evidence type="ECO:0000256" key="1">
    <source>
        <dbReference type="ARBA" id="ARBA00005234"/>
    </source>
</evidence>
<dbReference type="GO" id="GO:0008234">
    <property type="term" value="F:cysteine-type peptidase activity"/>
    <property type="evidence" value="ECO:0007669"/>
    <property type="project" value="InterPro"/>
</dbReference>
<feature type="domain" description="Ubiquitin-like protease family profile" evidence="5">
    <location>
        <begin position="718"/>
        <end position="909"/>
    </location>
</feature>